<organism evidence="7 8">
    <name type="scientific">Robertmurraya beringensis</name>
    <dbReference type="NCBI Taxonomy" id="641660"/>
    <lineage>
        <taxon>Bacteria</taxon>
        <taxon>Bacillati</taxon>
        <taxon>Bacillota</taxon>
        <taxon>Bacilli</taxon>
        <taxon>Bacillales</taxon>
        <taxon>Bacillaceae</taxon>
        <taxon>Robertmurraya</taxon>
    </lineage>
</organism>
<keyword evidence="5" id="KW-1133">Transmembrane helix</keyword>
<evidence type="ECO:0000256" key="5">
    <source>
        <dbReference type="SAM" id="Phobius"/>
    </source>
</evidence>
<keyword evidence="5" id="KW-0472">Membrane</keyword>
<name>A0ABV6KTI2_9BACI</name>
<keyword evidence="3" id="KW-0378">Hydrolase</keyword>
<dbReference type="PANTHER" id="PTHR12302">
    <property type="entry name" value="EBNA2 BINDING PROTEIN P100"/>
    <property type="match status" value="1"/>
</dbReference>
<dbReference type="SMART" id="SM00318">
    <property type="entry name" value="SNc"/>
    <property type="match status" value="1"/>
</dbReference>
<keyword evidence="5" id="KW-0812">Transmembrane</keyword>
<feature type="transmembrane region" description="Helical" evidence="5">
    <location>
        <begin position="325"/>
        <end position="349"/>
    </location>
</feature>
<feature type="compositionally biased region" description="Basic and acidic residues" evidence="4">
    <location>
        <begin position="260"/>
        <end position="280"/>
    </location>
</feature>
<sequence length="361" mass="40462">MTRKTSIITIIITFILMSILPFQAWAHNGSRDELGGHFRSADCVYLLHEPTELAKSATNISELITLIKKHNSNSCASELTESKVDLEGYTFSKMAVDSTSTSTNNLLELGKTYDATLEKCTDGDTATFSINGTSYKTRFLYIDTPESTNQQEPYGKEASDFSCSVLQNGQITIETDGPSLFDKYDRLLAWVFVDGKLHQEEITKAGLVEDFYDYGTYKYETRIEAAMLEAKAGGVGLYSENKEAENIQENATKEVVAPTHSEKNDASKEENLTQGHRIESKQNSGSSALGIFAIATVLLFFMFPRFSRKRGIEPLLIHKMWTKNLWVNALLLIPIYTALFFLVLVLLLVEVIRLIKLKAQE</sequence>
<dbReference type="Pfam" id="PF00565">
    <property type="entry name" value="SNase"/>
    <property type="match status" value="1"/>
</dbReference>
<gene>
    <name evidence="7" type="ORF">ACFFHF_13835</name>
</gene>
<dbReference type="EMBL" id="JBHLUU010000099">
    <property type="protein sequence ID" value="MFC0476312.1"/>
    <property type="molecule type" value="Genomic_DNA"/>
</dbReference>
<dbReference type="SUPFAM" id="SSF50199">
    <property type="entry name" value="Staphylococcal nuclease"/>
    <property type="match status" value="1"/>
</dbReference>
<proteinExistence type="predicted"/>
<dbReference type="Proteomes" id="UP001589738">
    <property type="component" value="Unassembled WGS sequence"/>
</dbReference>
<dbReference type="InterPro" id="IPR035437">
    <property type="entry name" value="SNase_OB-fold_sf"/>
</dbReference>
<keyword evidence="1" id="KW-0540">Nuclease</keyword>
<dbReference type="PROSITE" id="PS50830">
    <property type="entry name" value="TNASE_3"/>
    <property type="match status" value="1"/>
</dbReference>
<keyword evidence="8" id="KW-1185">Reference proteome</keyword>
<feature type="domain" description="TNase-like" evidence="6">
    <location>
        <begin position="111"/>
        <end position="240"/>
    </location>
</feature>
<evidence type="ECO:0000259" key="6">
    <source>
        <dbReference type="PROSITE" id="PS50830"/>
    </source>
</evidence>
<dbReference type="PANTHER" id="PTHR12302:SF3">
    <property type="entry name" value="SERINE_THREONINE-PROTEIN KINASE 31"/>
    <property type="match status" value="1"/>
</dbReference>
<dbReference type="Gene3D" id="2.40.50.90">
    <property type="match status" value="1"/>
</dbReference>
<evidence type="ECO:0000256" key="4">
    <source>
        <dbReference type="SAM" id="MobiDB-lite"/>
    </source>
</evidence>
<evidence type="ECO:0000313" key="8">
    <source>
        <dbReference type="Proteomes" id="UP001589738"/>
    </source>
</evidence>
<evidence type="ECO:0000256" key="3">
    <source>
        <dbReference type="ARBA" id="ARBA00022801"/>
    </source>
</evidence>
<keyword evidence="2" id="KW-0255">Endonuclease</keyword>
<accession>A0ABV6KTI2</accession>
<feature type="transmembrane region" description="Helical" evidence="5">
    <location>
        <begin position="287"/>
        <end position="304"/>
    </location>
</feature>
<dbReference type="InterPro" id="IPR016071">
    <property type="entry name" value="Staphylococal_nuclease_OB-fold"/>
</dbReference>
<dbReference type="RefSeq" id="WP_377058421.1">
    <property type="nucleotide sequence ID" value="NZ_JBHLUU010000099.1"/>
</dbReference>
<protein>
    <submittedName>
        <fullName evidence="7">Thermonuclease family protein</fullName>
    </submittedName>
</protein>
<comment type="caution">
    <text evidence="7">The sequence shown here is derived from an EMBL/GenBank/DDBJ whole genome shotgun (WGS) entry which is preliminary data.</text>
</comment>
<evidence type="ECO:0000313" key="7">
    <source>
        <dbReference type="EMBL" id="MFC0476312.1"/>
    </source>
</evidence>
<feature type="region of interest" description="Disordered" evidence="4">
    <location>
        <begin position="255"/>
        <end position="281"/>
    </location>
</feature>
<evidence type="ECO:0000256" key="1">
    <source>
        <dbReference type="ARBA" id="ARBA00022722"/>
    </source>
</evidence>
<reference evidence="7 8" key="1">
    <citation type="submission" date="2024-09" db="EMBL/GenBank/DDBJ databases">
        <authorList>
            <person name="Sun Q."/>
            <person name="Mori K."/>
        </authorList>
    </citation>
    <scope>NUCLEOTIDE SEQUENCE [LARGE SCALE GENOMIC DNA]</scope>
    <source>
        <strain evidence="7 8">CGMCC 1.9126</strain>
    </source>
</reference>
<evidence type="ECO:0000256" key="2">
    <source>
        <dbReference type="ARBA" id="ARBA00022759"/>
    </source>
</evidence>